<feature type="domain" description="Activator of Hsp90 ATPase homologue 1/2-like C-terminal" evidence="2">
    <location>
        <begin position="24"/>
        <end position="144"/>
    </location>
</feature>
<gene>
    <name evidence="3" type="ORF">AVDCRST_MAG18-2820</name>
</gene>
<organism evidence="3">
    <name type="scientific">uncultured Thermomicrobiales bacterium</name>
    <dbReference type="NCBI Taxonomy" id="1645740"/>
    <lineage>
        <taxon>Bacteria</taxon>
        <taxon>Pseudomonadati</taxon>
        <taxon>Thermomicrobiota</taxon>
        <taxon>Thermomicrobia</taxon>
        <taxon>Thermomicrobiales</taxon>
        <taxon>environmental samples</taxon>
    </lineage>
</organism>
<evidence type="ECO:0000313" key="3">
    <source>
        <dbReference type="EMBL" id="CAA9578415.1"/>
    </source>
</evidence>
<evidence type="ECO:0000259" key="2">
    <source>
        <dbReference type="Pfam" id="PF08327"/>
    </source>
</evidence>
<protein>
    <submittedName>
        <fullName evidence="3">Ligand-binding SRPBCC domain protein family</fullName>
    </submittedName>
</protein>
<dbReference type="InterPro" id="IPR023393">
    <property type="entry name" value="START-like_dom_sf"/>
</dbReference>
<evidence type="ECO:0000256" key="1">
    <source>
        <dbReference type="ARBA" id="ARBA00006817"/>
    </source>
</evidence>
<reference evidence="3" key="1">
    <citation type="submission" date="2020-02" db="EMBL/GenBank/DDBJ databases">
        <authorList>
            <person name="Meier V. D."/>
        </authorList>
    </citation>
    <scope>NUCLEOTIDE SEQUENCE</scope>
    <source>
        <strain evidence="3">AVDCRST_MAG18</strain>
    </source>
</reference>
<dbReference type="SUPFAM" id="SSF55961">
    <property type="entry name" value="Bet v1-like"/>
    <property type="match status" value="1"/>
</dbReference>
<dbReference type="AlphaFoldDB" id="A0A6J4VG33"/>
<dbReference type="Gene3D" id="3.30.530.20">
    <property type="match status" value="1"/>
</dbReference>
<proteinExistence type="inferred from homology"/>
<accession>A0A6J4VG33</accession>
<dbReference type="InterPro" id="IPR013538">
    <property type="entry name" value="ASHA1/2-like_C"/>
</dbReference>
<dbReference type="Pfam" id="PF08327">
    <property type="entry name" value="AHSA1"/>
    <property type="match status" value="1"/>
</dbReference>
<dbReference type="EMBL" id="CADCWN010000215">
    <property type="protein sequence ID" value="CAA9578415.1"/>
    <property type="molecule type" value="Genomic_DNA"/>
</dbReference>
<sequence length="163" mass="17683">MTSASDQQGAHPVVARAEMLIRKPVDEVFEAFVDPAITTKFWFTRSSGRLEPGKDVRWDWEMYGASVEVSVKAIERNARIAIAWGAADSPTTVEWRFTPRADAATFVSITNTGFSGDGAAIVAQALDATEGFTLVLAGLKALLEHNISLNLVADRFPAGLEEQ</sequence>
<name>A0A6J4VG33_9BACT</name>
<dbReference type="CDD" id="cd08901">
    <property type="entry name" value="SRPBCC_CalC_Aha1-like_8"/>
    <property type="match status" value="1"/>
</dbReference>
<comment type="similarity">
    <text evidence="1">Belongs to the AHA1 family.</text>
</comment>